<evidence type="ECO:0008006" key="4">
    <source>
        <dbReference type="Google" id="ProtNLM"/>
    </source>
</evidence>
<gene>
    <name evidence="2" type="ORF">AsAng_0052770</name>
</gene>
<sequence>MKQFISLILFLTLNVASFAQVDASLPIKENDKGMYQIGTIGNFIPVHFPEYAWLTLGEIPILCNSVDYTIGYSFSQKFGLGLGVGNMFLTREVFTETHVNLRGYFFKKNFSLFYDMNVGVGFSVDPNTEKNSLNYRDDVEFSGFARPSIGIRFPSKNKMHATLDIGCLMKVGSRVFNNGIGPSIRAGFTF</sequence>
<dbReference type="RefSeq" id="WP_264789712.1">
    <property type="nucleotide sequence ID" value="NZ_AP026867.1"/>
</dbReference>
<evidence type="ECO:0000256" key="1">
    <source>
        <dbReference type="SAM" id="SignalP"/>
    </source>
</evidence>
<proteinExistence type="predicted"/>
<evidence type="ECO:0000313" key="2">
    <source>
        <dbReference type="EMBL" id="BDS14497.1"/>
    </source>
</evidence>
<feature type="chain" id="PRO_5036873388" description="Outer membrane protein beta-barrel domain-containing protein" evidence="1">
    <location>
        <begin position="20"/>
        <end position="190"/>
    </location>
</feature>
<accession>A0A915YK87</accession>
<keyword evidence="3" id="KW-1185">Reference proteome</keyword>
<reference evidence="2" key="1">
    <citation type="submission" date="2022-09" db="EMBL/GenBank/DDBJ databases">
        <title>Aureispira anguillicida sp. nov., isolated from Leptocephalus of Japanese eel Anguilla japonica.</title>
        <authorList>
            <person name="Yuasa K."/>
            <person name="Mekata T."/>
            <person name="Ikunari K."/>
        </authorList>
    </citation>
    <scope>NUCLEOTIDE SEQUENCE</scope>
    <source>
        <strain evidence="2">EL160426</strain>
    </source>
</reference>
<protein>
    <recommendedName>
        <fullName evidence="4">Outer membrane protein beta-barrel domain-containing protein</fullName>
    </recommendedName>
</protein>
<dbReference type="Proteomes" id="UP001060919">
    <property type="component" value="Chromosome"/>
</dbReference>
<feature type="signal peptide" evidence="1">
    <location>
        <begin position="1"/>
        <end position="19"/>
    </location>
</feature>
<dbReference type="KEGG" id="aup:AsAng_0052770"/>
<dbReference type="EMBL" id="AP026867">
    <property type="protein sequence ID" value="BDS14497.1"/>
    <property type="molecule type" value="Genomic_DNA"/>
</dbReference>
<organism evidence="2 3">
    <name type="scientific">Aureispira anguillae</name>
    <dbReference type="NCBI Taxonomy" id="2864201"/>
    <lineage>
        <taxon>Bacteria</taxon>
        <taxon>Pseudomonadati</taxon>
        <taxon>Bacteroidota</taxon>
        <taxon>Saprospiria</taxon>
        <taxon>Saprospirales</taxon>
        <taxon>Saprospiraceae</taxon>
        <taxon>Aureispira</taxon>
    </lineage>
</organism>
<name>A0A915YK87_9BACT</name>
<evidence type="ECO:0000313" key="3">
    <source>
        <dbReference type="Proteomes" id="UP001060919"/>
    </source>
</evidence>
<dbReference type="AlphaFoldDB" id="A0A915YK87"/>
<keyword evidence="1" id="KW-0732">Signal</keyword>